<gene>
    <name evidence="2" type="ORF">AK33_04370</name>
</gene>
<evidence type="ECO:0000256" key="1">
    <source>
        <dbReference type="SAM" id="Phobius"/>
    </source>
</evidence>
<dbReference type="EMBL" id="JANJ01000003">
    <property type="protein sequence ID" value="EXI62646.1"/>
    <property type="molecule type" value="Genomic_DNA"/>
</dbReference>
<evidence type="ECO:0000313" key="3">
    <source>
        <dbReference type="Proteomes" id="UP000054123"/>
    </source>
</evidence>
<keyword evidence="1" id="KW-0472">Membrane</keyword>
<feature type="transmembrane region" description="Helical" evidence="1">
    <location>
        <begin position="39"/>
        <end position="60"/>
    </location>
</feature>
<sequence length="69" mass="8349">MMKNIIVFLKVMFLSLLGSCLMYFFFFIRGKVKLDFQEFYLFILEFTPMLLFVIFLSMGYKNFTKSDNK</sequence>
<keyword evidence="1" id="KW-0812">Transmembrane</keyword>
<accession>A0A011MJH8</accession>
<feature type="transmembrane region" description="Helical" evidence="1">
    <location>
        <begin position="7"/>
        <end position="27"/>
    </location>
</feature>
<organism evidence="2 3">
    <name type="scientific">Mannheimia granulomatis</name>
    <dbReference type="NCBI Taxonomy" id="85402"/>
    <lineage>
        <taxon>Bacteria</taxon>
        <taxon>Pseudomonadati</taxon>
        <taxon>Pseudomonadota</taxon>
        <taxon>Gammaproteobacteria</taxon>
        <taxon>Pasteurellales</taxon>
        <taxon>Pasteurellaceae</taxon>
        <taxon>Mannheimia</taxon>
    </lineage>
</organism>
<keyword evidence="3" id="KW-1185">Reference proteome</keyword>
<reference evidence="2 3" key="1">
    <citation type="journal article" date="2014" name="Genome Announc.">
        <title>Genome Sequence of a Presumptive Mannheimia haemolytica Strain with an A1/A6-Cross-Reactive Serotype from a White-Tailed Deer (Odocoileus virginianus).</title>
        <authorList>
            <person name="Lawrence P.K."/>
            <person name="Bey R.F."/>
            <person name="Wiener B."/>
            <person name="Kittichotirat W."/>
            <person name="Bumgarner R.E."/>
        </authorList>
    </citation>
    <scope>NUCLEOTIDE SEQUENCE [LARGE SCALE GENOMIC DNA]</scope>
    <source>
        <strain evidence="2 3">PKL10</strain>
    </source>
</reference>
<keyword evidence="1" id="KW-1133">Transmembrane helix</keyword>
<dbReference type="AlphaFoldDB" id="A0A011MJH8"/>
<evidence type="ECO:0000313" key="2">
    <source>
        <dbReference type="EMBL" id="EXI62646.1"/>
    </source>
</evidence>
<protein>
    <submittedName>
        <fullName evidence="2">Uncharacterized protein</fullName>
    </submittedName>
</protein>
<name>A0A011MJH8_9PAST</name>
<comment type="caution">
    <text evidence="2">The sequence shown here is derived from an EMBL/GenBank/DDBJ whole genome shotgun (WGS) entry which is preliminary data.</text>
</comment>
<dbReference type="Proteomes" id="UP000054123">
    <property type="component" value="Unassembled WGS sequence"/>
</dbReference>
<proteinExistence type="predicted"/>